<dbReference type="Proteomes" id="UP000054097">
    <property type="component" value="Unassembled WGS sequence"/>
</dbReference>
<dbReference type="Gene3D" id="1.20.1250.20">
    <property type="entry name" value="MFS general substrate transporter like domains"/>
    <property type="match status" value="1"/>
</dbReference>
<dbReference type="EMBL" id="KN824283">
    <property type="protein sequence ID" value="KIM30809.1"/>
    <property type="molecule type" value="Genomic_DNA"/>
</dbReference>
<feature type="transmembrane region" description="Helical" evidence="3">
    <location>
        <begin position="140"/>
        <end position="159"/>
    </location>
</feature>
<proteinExistence type="inferred from homology"/>
<feature type="transmembrane region" description="Helical" evidence="3">
    <location>
        <begin position="71"/>
        <end position="90"/>
    </location>
</feature>
<gene>
    <name evidence="5" type="ORF">M408DRAFT_327779</name>
</gene>
<reference evidence="6" key="2">
    <citation type="submission" date="2015-01" db="EMBL/GenBank/DDBJ databases">
        <title>Evolutionary Origins and Diversification of the Mycorrhizal Mutualists.</title>
        <authorList>
            <consortium name="DOE Joint Genome Institute"/>
            <consortium name="Mycorrhizal Genomics Consortium"/>
            <person name="Kohler A."/>
            <person name="Kuo A."/>
            <person name="Nagy L.G."/>
            <person name="Floudas D."/>
            <person name="Copeland A."/>
            <person name="Barry K.W."/>
            <person name="Cichocki N."/>
            <person name="Veneault-Fourrey C."/>
            <person name="LaButti K."/>
            <person name="Lindquist E.A."/>
            <person name="Lipzen A."/>
            <person name="Lundell T."/>
            <person name="Morin E."/>
            <person name="Murat C."/>
            <person name="Riley R."/>
            <person name="Ohm R."/>
            <person name="Sun H."/>
            <person name="Tunlid A."/>
            <person name="Henrissat B."/>
            <person name="Grigoriev I.V."/>
            <person name="Hibbett D.S."/>
            <person name="Martin F."/>
        </authorList>
    </citation>
    <scope>NUCLEOTIDE SEQUENCE [LARGE SCALE GENOMIC DNA]</scope>
    <source>
        <strain evidence="6">MAFF 305830</strain>
    </source>
</reference>
<organism evidence="5 6">
    <name type="scientific">Serendipita vermifera MAFF 305830</name>
    <dbReference type="NCBI Taxonomy" id="933852"/>
    <lineage>
        <taxon>Eukaryota</taxon>
        <taxon>Fungi</taxon>
        <taxon>Dikarya</taxon>
        <taxon>Basidiomycota</taxon>
        <taxon>Agaricomycotina</taxon>
        <taxon>Agaricomycetes</taxon>
        <taxon>Sebacinales</taxon>
        <taxon>Serendipitaceae</taxon>
        <taxon>Serendipita</taxon>
    </lineage>
</organism>
<feature type="transmembrane region" description="Helical" evidence="3">
    <location>
        <begin position="32"/>
        <end position="50"/>
    </location>
</feature>
<accession>A0A0C3BF87</accession>
<keyword evidence="3" id="KW-0812">Transmembrane</keyword>
<feature type="transmembrane region" description="Helical" evidence="3">
    <location>
        <begin position="199"/>
        <end position="219"/>
    </location>
</feature>
<dbReference type="PANTHER" id="PTHR11360">
    <property type="entry name" value="MONOCARBOXYLATE TRANSPORTER"/>
    <property type="match status" value="1"/>
</dbReference>
<keyword evidence="3" id="KW-1133">Transmembrane helix</keyword>
<dbReference type="OrthoDB" id="2213137at2759"/>
<feature type="non-terminal residue" evidence="5">
    <location>
        <position position="266"/>
    </location>
</feature>
<evidence type="ECO:0000313" key="5">
    <source>
        <dbReference type="EMBL" id="KIM30809.1"/>
    </source>
</evidence>
<reference evidence="5 6" key="1">
    <citation type="submission" date="2014-04" db="EMBL/GenBank/DDBJ databases">
        <authorList>
            <consortium name="DOE Joint Genome Institute"/>
            <person name="Kuo A."/>
            <person name="Zuccaro A."/>
            <person name="Kohler A."/>
            <person name="Nagy L.G."/>
            <person name="Floudas D."/>
            <person name="Copeland A."/>
            <person name="Barry K.W."/>
            <person name="Cichocki N."/>
            <person name="Veneault-Fourrey C."/>
            <person name="LaButti K."/>
            <person name="Lindquist E.A."/>
            <person name="Lipzen A."/>
            <person name="Lundell T."/>
            <person name="Morin E."/>
            <person name="Murat C."/>
            <person name="Sun H."/>
            <person name="Tunlid A."/>
            <person name="Henrissat B."/>
            <person name="Grigoriev I.V."/>
            <person name="Hibbett D.S."/>
            <person name="Martin F."/>
            <person name="Nordberg H.P."/>
            <person name="Cantor M.N."/>
            <person name="Hua S.X."/>
        </authorList>
    </citation>
    <scope>NUCLEOTIDE SEQUENCE [LARGE SCALE GENOMIC DNA]</scope>
    <source>
        <strain evidence="5 6">MAFF 305830</strain>
    </source>
</reference>
<evidence type="ECO:0000313" key="6">
    <source>
        <dbReference type="Proteomes" id="UP000054097"/>
    </source>
</evidence>
<comment type="subcellular location">
    <subcellularLocation>
        <location evidence="1">Membrane</location>
        <topology evidence="1">Multi-pass membrane protein</topology>
    </subcellularLocation>
</comment>
<feature type="transmembrane region" description="Helical" evidence="3">
    <location>
        <begin position="110"/>
        <end position="128"/>
    </location>
</feature>
<name>A0A0C3BF87_SERVB</name>
<keyword evidence="6" id="KW-1185">Reference proteome</keyword>
<sequence length="266" mass="28298">MGLSSAGVGAGGLLFSFTTRLALANLGVRMAYVINGVIVFAMLTPTTIFFKSRVQVKHPKFKTIQWGLFKNLGLVFLCIWAFFIGFGYLVPLFSVASYATQGLGLSQAQAASVQAIFAAGQLIGRPSLGLLLDRLGRVRMASLVTLLSGISCLCIWMFAKTYGVLLFFGLASGIFSGIFYSALGPLLSEVVAISQFSDALSIIWLLSAPITLVSMPIAFGLDQYSQNVLGKSGPEIFQIAIGAAGGANVIAALALFLVGRYERKEQ</sequence>
<evidence type="ECO:0000259" key="4">
    <source>
        <dbReference type="PROSITE" id="PS50850"/>
    </source>
</evidence>
<dbReference type="HOGENOM" id="CLU_1047911_0_0_1"/>
<protein>
    <recommendedName>
        <fullName evidence="4">Major facilitator superfamily (MFS) profile domain-containing protein</fullName>
    </recommendedName>
</protein>
<dbReference type="STRING" id="933852.A0A0C3BF87"/>
<evidence type="ECO:0000256" key="2">
    <source>
        <dbReference type="ARBA" id="ARBA00006727"/>
    </source>
</evidence>
<dbReference type="SUPFAM" id="SSF103473">
    <property type="entry name" value="MFS general substrate transporter"/>
    <property type="match status" value="1"/>
</dbReference>
<dbReference type="PROSITE" id="PS50850">
    <property type="entry name" value="MFS"/>
    <property type="match status" value="1"/>
</dbReference>
<feature type="domain" description="Major facilitator superfamily (MFS) profile" evidence="4">
    <location>
        <begin position="73"/>
        <end position="266"/>
    </location>
</feature>
<dbReference type="InterPro" id="IPR036259">
    <property type="entry name" value="MFS_trans_sf"/>
</dbReference>
<feature type="transmembrane region" description="Helical" evidence="3">
    <location>
        <begin position="165"/>
        <end position="187"/>
    </location>
</feature>
<dbReference type="InterPro" id="IPR020846">
    <property type="entry name" value="MFS_dom"/>
</dbReference>
<dbReference type="InterPro" id="IPR050327">
    <property type="entry name" value="Proton-linked_MCT"/>
</dbReference>
<dbReference type="GO" id="GO:0016020">
    <property type="term" value="C:membrane"/>
    <property type="evidence" value="ECO:0007669"/>
    <property type="project" value="UniProtKB-SubCell"/>
</dbReference>
<keyword evidence="3" id="KW-0472">Membrane</keyword>
<dbReference type="Pfam" id="PF07690">
    <property type="entry name" value="MFS_1"/>
    <property type="match status" value="1"/>
</dbReference>
<dbReference type="AlphaFoldDB" id="A0A0C3BF87"/>
<dbReference type="GO" id="GO:0022857">
    <property type="term" value="F:transmembrane transporter activity"/>
    <property type="evidence" value="ECO:0007669"/>
    <property type="project" value="InterPro"/>
</dbReference>
<evidence type="ECO:0000256" key="1">
    <source>
        <dbReference type="ARBA" id="ARBA00004141"/>
    </source>
</evidence>
<dbReference type="PANTHER" id="PTHR11360:SF315">
    <property type="entry name" value="TRANSPORTER MCH2-RELATED"/>
    <property type="match status" value="1"/>
</dbReference>
<dbReference type="InterPro" id="IPR011701">
    <property type="entry name" value="MFS"/>
</dbReference>
<feature type="transmembrane region" description="Helical" evidence="3">
    <location>
        <begin position="239"/>
        <end position="258"/>
    </location>
</feature>
<evidence type="ECO:0000256" key="3">
    <source>
        <dbReference type="SAM" id="Phobius"/>
    </source>
</evidence>
<comment type="similarity">
    <text evidence="2">Belongs to the major facilitator superfamily. Monocarboxylate porter (TC 2.A.1.13) family.</text>
</comment>